<evidence type="ECO:0000259" key="1">
    <source>
        <dbReference type="Pfam" id="PF13843"/>
    </source>
</evidence>
<keyword evidence="3" id="KW-1185">Reference proteome</keyword>
<organism evidence="2 3">
    <name type="scientific">Stegodyphus mimosarum</name>
    <name type="common">African social velvet spider</name>
    <dbReference type="NCBI Taxonomy" id="407821"/>
    <lineage>
        <taxon>Eukaryota</taxon>
        <taxon>Metazoa</taxon>
        <taxon>Ecdysozoa</taxon>
        <taxon>Arthropoda</taxon>
        <taxon>Chelicerata</taxon>
        <taxon>Arachnida</taxon>
        <taxon>Araneae</taxon>
        <taxon>Araneomorphae</taxon>
        <taxon>Entelegynae</taxon>
        <taxon>Eresoidea</taxon>
        <taxon>Eresidae</taxon>
        <taxon>Stegodyphus</taxon>
    </lineage>
</organism>
<evidence type="ECO:0000313" key="2">
    <source>
        <dbReference type="EMBL" id="KFM67616.1"/>
    </source>
</evidence>
<dbReference type="Proteomes" id="UP000054359">
    <property type="component" value="Unassembled WGS sequence"/>
</dbReference>
<dbReference type="OMA" id="CAFQFRS"/>
<proteinExistence type="predicted"/>
<accession>A0A087TR77</accession>
<evidence type="ECO:0000313" key="3">
    <source>
        <dbReference type="Proteomes" id="UP000054359"/>
    </source>
</evidence>
<dbReference type="AlphaFoldDB" id="A0A087TR77"/>
<reference evidence="2 3" key="1">
    <citation type="submission" date="2013-11" db="EMBL/GenBank/DDBJ databases">
        <title>Genome sequencing of Stegodyphus mimosarum.</title>
        <authorList>
            <person name="Bechsgaard J."/>
        </authorList>
    </citation>
    <scope>NUCLEOTIDE SEQUENCE [LARGE SCALE GENOMIC DNA]</scope>
</reference>
<feature type="non-terminal residue" evidence="2">
    <location>
        <position position="322"/>
    </location>
</feature>
<dbReference type="OrthoDB" id="6537945at2759"/>
<sequence>MPKTPSKYGIKIFALVDSKVFYTWNMEIYAGKQLNGPFKIDCSSKAIVMRLMTPLFNSGRNLTTDSWYTGYELAQELLKNKITMVGTLRQNKREIPPEYLVKKALYSSVFGFQKETTILSYSAKKNKNVVVLSTMHTDDKIEETTMELKKPDIITFYNLTKGAVDVVDEMAAAYTTARISNRWPMVILFSLLNVTAINARILLMFIKNPPTQFKNRRFFLKTLGLVLSEQHRNRKPQGKTTYSSTSKELEITNIERPAKNSKQIISDVYFVHVIRTENQGLCAKNVKKPSVLNISDNLKYHQLPTNKQETITATLTLLLSLT</sequence>
<dbReference type="STRING" id="407821.A0A087TR77"/>
<dbReference type="PANTHER" id="PTHR46599">
    <property type="entry name" value="PIGGYBAC TRANSPOSABLE ELEMENT-DERIVED PROTEIN 4"/>
    <property type="match status" value="1"/>
</dbReference>
<feature type="domain" description="PiggyBac transposable element-derived protein" evidence="1">
    <location>
        <begin position="1"/>
        <end position="199"/>
    </location>
</feature>
<dbReference type="Pfam" id="PF13843">
    <property type="entry name" value="DDE_Tnp_1_7"/>
    <property type="match status" value="1"/>
</dbReference>
<protein>
    <submittedName>
        <fullName evidence="2">PiggyBac transposable element-derived protein 4</fullName>
    </submittedName>
</protein>
<gene>
    <name evidence="2" type="ORF">X975_18475</name>
</gene>
<dbReference type="InterPro" id="IPR029526">
    <property type="entry name" value="PGBD"/>
</dbReference>
<name>A0A087TR77_STEMI</name>
<dbReference type="PANTHER" id="PTHR46599:SF6">
    <property type="entry name" value="DUAL SPECIFICITY PHOSPHATASE 26"/>
    <property type="match status" value="1"/>
</dbReference>
<dbReference type="EMBL" id="KK116381">
    <property type="protein sequence ID" value="KFM67616.1"/>
    <property type="molecule type" value="Genomic_DNA"/>
</dbReference>